<accession>A0A097QS82</accession>
<dbReference type="EMBL" id="CP008887">
    <property type="protein sequence ID" value="AIU69345.1"/>
    <property type="molecule type" value="Genomic_DNA"/>
</dbReference>
<feature type="transmembrane region" description="Helical" evidence="1">
    <location>
        <begin position="21"/>
        <end position="41"/>
    </location>
</feature>
<gene>
    <name evidence="2" type="ORF">TEU_02735</name>
</gene>
<feature type="transmembrane region" description="Helical" evidence="1">
    <location>
        <begin position="119"/>
        <end position="140"/>
    </location>
</feature>
<keyword evidence="1" id="KW-0812">Transmembrane</keyword>
<keyword evidence="1" id="KW-0472">Membrane</keyword>
<feature type="transmembrane region" description="Helical" evidence="1">
    <location>
        <begin position="95"/>
        <end position="113"/>
    </location>
</feature>
<feature type="transmembrane region" description="Helical" evidence="1">
    <location>
        <begin position="152"/>
        <end position="181"/>
    </location>
</feature>
<reference evidence="2 3" key="1">
    <citation type="journal article" date="2015" name="Int. J. Syst. Evol. Microbiol.">
        <title>Thermococcus eurythermalis sp. nov., a conditional piezophilic hyperthermophilic archaeon with a wide temperature range isolated from an oil-immersed chimney in the Guaymas Basin.</title>
        <authorList>
            <person name="Zhao W."/>
            <person name="Zeng X."/>
            <person name="Xiao X."/>
        </authorList>
    </citation>
    <scope>NUCLEOTIDE SEQUENCE [LARGE SCALE GENOMIC DNA]</scope>
    <source>
        <strain evidence="2 3">A501</strain>
    </source>
</reference>
<name>A0A097QS82_9EURY</name>
<keyword evidence="3" id="KW-1185">Reference proteome</keyword>
<dbReference type="Proteomes" id="UP000029980">
    <property type="component" value="Chromosome"/>
</dbReference>
<dbReference type="GeneID" id="25152349"/>
<evidence type="ECO:0000313" key="3">
    <source>
        <dbReference type="Proteomes" id="UP000029980"/>
    </source>
</evidence>
<evidence type="ECO:0000256" key="1">
    <source>
        <dbReference type="SAM" id="Phobius"/>
    </source>
</evidence>
<sequence length="189" mass="21025">MEELSEALKAIERELNFAKKAYRASVFLYWAWAMPGVYLLAQILSKYAGISEGNAIQWLSLAAVVGFIAEERKTFRRVIQLEEALGHIEETSRGYVLAQVIVWPLSALIASVYTENEGLWLLVFIGLGLFLLTGVEFIFIGKRDWKTALAGVILLSSTALYTGFGYAVMAVAFAFSLTAYLHLKGAMRE</sequence>
<dbReference type="OrthoDB" id="99433at2157"/>
<dbReference type="HOGENOM" id="CLU_1431711_0_0_2"/>
<evidence type="ECO:0000313" key="2">
    <source>
        <dbReference type="EMBL" id="AIU69345.1"/>
    </source>
</evidence>
<dbReference type="KEGG" id="teu:TEU_02735"/>
<feature type="transmembrane region" description="Helical" evidence="1">
    <location>
        <begin position="47"/>
        <end position="69"/>
    </location>
</feature>
<dbReference type="STRING" id="1505907.TEU_02735"/>
<protein>
    <submittedName>
        <fullName evidence="2">Uncharacterized protein</fullName>
    </submittedName>
</protein>
<dbReference type="AlphaFoldDB" id="A0A097QS82"/>
<keyword evidence="1" id="KW-1133">Transmembrane helix</keyword>
<organism evidence="2 3">
    <name type="scientific">Thermococcus eurythermalis</name>
    <dbReference type="NCBI Taxonomy" id="1505907"/>
    <lineage>
        <taxon>Archaea</taxon>
        <taxon>Methanobacteriati</taxon>
        <taxon>Methanobacteriota</taxon>
        <taxon>Thermococci</taxon>
        <taxon>Thermococcales</taxon>
        <taxon>Thermococcaceae</taxon>
        <taxon>Thermococcus</taxon>
    </lineage>
</organism>
<proteinExistence type="predicted"/>
<dbReference type="RefSeq" id="WP_050002326.1">
    <property type="nucleotide sequence ID" value="NZ_CP008887.1"/>
</dbReference>